<dbReference type="AlphaFoldDB" id="A0A059FPH8"/>
<dbReference type="Pfam" id="PF04964">
    <property type="entry name" value="Flp_Fap"/>
    <property type="match status" value="1"/>
</dbReference>
<keyword evidence="1" id="KW-1133">Transmembrane helix</keyword>
<keyword evidence="1" id="KW-0472">Membrane</keyword>
<accession>A0A059FPH8</accession>
<sequence length="57" mass="5785">MLGTLFSRYASDEGGATAIEYGLLLALMALALISGIGSLGEATGDSFQNTNDSIESA</sequence>
<keyword evidence="1" id="KW-0812">Transmembrane</keyword>
<comment type="caution">
    <text evidence="2">The sequence shown here is derived from an EMBL/GenBank/DDBJ whole genome shotgun (WGS) entry which is preliminary data.</text>
</comment>
<protein>
    <submittedName>
        <fullName evidence="2">Component of type IV pilus, pilin subunit protein</fullName>
    </submittedName>
</protein>
<evidence type="ECO:0000313" key="2">
    <source>
        <dbReference type="EMBL" id="KCZ92436.1"/>
    </source>
</evidence>
<organism evidence="2 3">
    <name type="scientific">Hyphomonas johnsonii MHS-2</name>
    <dbReference type="NCBI Taxonomy" id="1280950"/>
    <lineage>
        <taxon>Bacteria</taxon>
        <taxon>Pseudomonadati</taxon>
        <taxon>Pseudomonadota</taxon>
        <taxon>Alphaproteobacteria</taxon>
        <taxon>Hyphomonadales</taxon>
        <taxon>Hyphomonadaceae</taxon>
        <taxon>Hyphomonas</taxon>
    </lineage>
</organism>
<dbReference type="EMBL" id="ARYK01000004">
    <property type="protein sequence ID" value="KCZ92436.1"/>
    <property type="molecule type" value="Genomic_DNA"/>
</dbReference>
<evidence type="ECO:0000313" key="3">
    <source>
        <dbReference type="Proteomes" id="UP000025171"/>
    </source>
</evidence>
<reference evidence="2 3" key="1">
    <citation type="journal article" date="2014" name="Antonie Van Leeuwenhoek">
        <title>Hyphomonas beringensis sp. nov. and Hyphomonas chukchiensis sp. nov., isolated from surface seawater of the Bering Sea and Chukchi Sea.</title>
        <authorList>
            <person name="Li C."/>
            <person name="Lai Q."/>
            <person name="Li G."/>
            <person name="Dong C."/>
            <person name="Wang J."/>
            <person name="Liao Y."/>
            <person name="Shao Z."/>
        </authorList>
    </citation>
    <scope>NUCLEOTIDE SEQUENCE [LARGE SCALE GENOMIC DNA]</scope>
    <source>
        <strain evidence="2 3">MHS-2</strain>
    </source>
</reference>
<evidence type="ECO:0000256" key="1">
    <source>
        <dbReference type="SAM" id="Phobius"/>
    </source>
</evidence>
<name>A0A059FPH8_9PROT</name>
<dbReference type="Proteomes" id="UP000025171">
    <property type="component" value="Unassembled WGS sequence"/>
</dbReference>
<dbReference type="InterPro" id="IPR007047">
    <property type="entry name" value="Flp_Fap"/>
</dbReference>
<gene>
    <name evidence="2" type="ORF">HJO_10384</name>
</gene>
<keyword evidence="3" id="KW-1185">Reference proteome</keyword>
<feature type="transmembrane region" description="Helical" evidence="1">
    <location>
        <begin position="21"/>
        <end position="40"/>
    </location>
</feature>
<proteinExistence type="predicted"/>
<dbReference type="STRING" id="1280950.HJO_10384"/>
<dbReference type="PATRIC" id="fig|1280950.3.peg.2077"/>